<feature type="region of interest" description="Disordered" evidence="1">
    <location>
        <begin position="594"/>
        <end position="613"/>
    </location>
</feature>
<dbReference type="PANTHER" id="PTHR11365:SF23">
    <property type="entry name" value="HYPOTHETICAL 5-OXOPROLINASE (EUROFUNG)-RELATED"/>
    <property type="match status" value="1"/>
</dbReference>
<dbReference type="Proteomes" id="UP000467322">
    <property type="component" value="Unassembled WGS sequence"/>
</dbReference>
<feature type="domain" description="Hydantoinase/oxoprolinase N-terminal" evidence="3">
    <location>
        <begin position="6"/>
        <end position="180"/>
    </location>
</feature>
<dbReference type="GO" id="GO:0006749">
    <property type="term" value="P:glutathione metabolic process"/>
    <property type="evidence" value="ECO:0007669"/>
    <property type="project" value="TreeGrafter"/>
</dbReference>
<protein>
    <submittedName>
        <fullName evidence="5">Hydantoinase/oxoprolinase family protein</fullName>
    </submittedName>
</protein>
<dbReference type="InterPro" id="IPR002821">
    <property type="entry name" value="Hydantoinase_A"/>
</dbReference>
<dbReference type="InterPro" id="IPR008040">
    <property type="entry name" value="Hydant_A_N"/>
</dbReference>
<dbReference type="Pfam" id="PF05378">
    <property type="entry name" value="Hydant_A_N"/>
    <property type="match status" value="1"/>
</dbReference>
<dbReference type="InterPro" id="IPR045079">
    <property type="entry name" value="Oxoprolinase-like"/>
</dbReference>
<comment type="caution">
    <text evidence="5">The sequence shown here is derived from an EMBL/GenBank/DDBJ whole genome shotgun (WGS) entry which is preliminary data.</text>
</comment>
<dbReference type="AlphaFoldDB" id="A0A845M5V5"/>
<dbReference type="GO" id="GO:0005829">
    <property type="term" value="C:cytosol"/>
    <property type="evidence" value="ECO:0007669"/>
    <property type="project" value="TreeGrafter"/>
</dbReference>
<gene>
    <name evidence="5" type="ORF">GQE99_00600</name>
</gene>
<dbReference type="InterPro" id="IPR049517">
    <property type="entry name" value="ACX-like_C"/>
</dbReference>
<dbReference type="EMBL" id="WTUX01000002">
    <property type="protein sequence ID" value="MZR11531.1"/>
    <property type="molecule type" value="Genomic_DNA"/>
</dbReference>
<evidence type="ECO:0000313" key="6">
    <source>
        <dbReference type="Proteomes" id="UP000467322"/>
    </source>
</evidence>
<dbReference type="PANTHER" id="PTHR11365">
    <property type="entry name" value="5-OXOPROLINASE RELATED"/>
    <property type="match status" value="1"/>
</dbReference>
<dbReference type="Pfam" id="PF19278">
    <property type="entry name" value="Hydant_A_C"/>
    <property type="match status" value="1"/>
</dbReference>
<name>A0A845M5V5_9RHOB</name>
<sequence length="672" mass="72219">MSKSYRVSADIGGTFTDIVYQDVETGRCGATKVLSTPDNPALAVLEGIDSVLGGDGDMAFFVHGTTVGLNALLTRRGSKIALVTNENFRDIYTIQGNDRGEIFSIRWNKPEPLTPIEHTYTVGGRIAADGTELEPLRLSDLDALVEACGRENYEAIAISLLFSFNNPAHEIAVRDYLQERLPDVQIVLSHKVSPEWREFERTSTTVTDAYLAPVVRKYISTLQDEMGDRLPDGGALHVMESNGGVMTAAAAAETPLQTLLSGPVGGAIGGKALSASTGRPNLICVDMGGTSFDASLVIDGLPSASNEAHLEGLPIQMSVVDIHVIGAGGGSIAWKEAGALRVGPQSAGSTPGPVCYGRGGTEPVVSDANLVLGRLDGANFSGGDMTLDRDAAAAALAKLGEDFGMNAEEMARGVIDIVNAKMADAIRTITVQRGIDPREFSLVAFGGAGPAQAAALAEELEISEVIIPVHPGAFSAWGMLQTDVRHDFKETLYSFLDLIEPETIDTAFDRLEQKGRDYLSEEGIEGERVSFERAIDFRYYGQEYVLTIALDDGPIDMDKVRADFDAAYERQYGHNSPENRVEMANIRLAALGRLERPDNAPPEREEPKPARERQVWFSGEPRTTAILDRNSLSDGEKVQGPAIIEEVTSTTLLPPGWTAQLIDGGHMSLVKE</sequence>
<evidence type="ECO:0000256" key="1">
    <source>
        <dbReference type="SAM" id="MobiDB-lite"/>
    </source>
</evidence>
<dbReference type="Pfam" id="PF01968">
    <property type="entry name" value="Hydantoinase_A"/>
    <property type="match status" value="1"/>
</dbReference>
<accession>A0A845M5V5</accession>
<feature type="domain" description="Hydantoinase A/oxoprolinase" evidence="2">
    <location>
        <begin position="201"/>
        <end position="487"/>
    </location>
</feature>
<evidence type="ECO:0000313" key="5">
    <source>
        <dbReference type="EMBL" id="MZR11531.1"/>
    </source>
</evidence>
<organism evidence="5 6">
    <name type="scientific">Maritimibacter harenae</name>
    <dbReference type="NCBI Taxonomy" id="2606218"/>
    <lineage>
        <taxon>Bacteria</taxon>
        <taxon>Pseudomonadati</taxon>
        <taxon>Pseudomonadota</taxon>
        <taxon>Alphaproteobacteria</taxon>
        <taxon>Rhodobacterales</taxon>
        <taxon>Roseobacteraceae</taxon>
        <taxon>Maritimibacter</taxon>
    </lineage>
</organism>
<reference evidence="5 6" key="1">
    <citation type="submission" date="2019-12" db="EMBL/GenBank/DDBJ databases">
        <title>Maritimibacter sp. nov. sp. isolated from sea sand.</title>
        <authorList>
            <person name="Kim J."/>
            <person name="Jeong S.E."/>
            <person name="Jung H.S."/>
            <person name="Jeon C.O."/>
        </authorList>
    </citation>
    <scope>NUCLEOTIDE SEQUENCE [LARGE SCALE GENOMIC DNA]</scope>
    <source>
        <strain evidence="5 6">DP07</strain>
    </source>
</reference>
<proteinExistence type="predicted"/>
<evidence type="ECO:0000259" key="2">
    <source>
        <dbReference type="Pfam" id="PF01968"/>
    </source>
</evidence>
<feature type="domain" description="Acetophenone carboxylase-like C-terminal" evidence="4">
    <location>
        <begin position="502"/>
        <end position="661"/>
    </location>
</feature>
<dbReference type="RefSeq" id="WP_161349648.1">
    <property type="nucleotide sequence ID" value="NZ_WTUX01000002.1"/>
</dbReference>
<evidence type="ECO:0000259" key="3">
    <source>
        <dbReference type="Pfam" id="PF05378"/>
    </source>
</evidence>
<keyword evidence="6" id="KW-1185">Reference proteome</keyword>
<dbReference type="GO" id="GO:0017168">
    <property type="term" value="F:5-oxoprolinase (ATP-hydrolyzing) activity"/>
    <property type="evidence" value="ECO:0007669"/>
    <property type="project" value="TreeGrafter"/>
</dbReference>
<evidence type="ECO:0000259" key="4">
    <source>
        <dbReference type="Pfam" id="PF19278"/>
    </source>
</evidence>